<evidence type="ECO:0000256" key="3">
    <source>
        <dbReference type="SAM" id="MobiDB-lite"/>
    </source>
</evidence>
<evidence type="ECO:0000313" key="5">
    <source>
        <dbReference type="Proteomes" id="UP000007460"/>
    </source>
</evidence>
<dbReference type="KEGG" id="apb:SAR116_1490"/>
<gene>
    <name evidence="4" type="ordered locus">SAR116_1490</name>
</gene>
<dbReference type="InterPro" id="IPR036894">
    <property type="entry name" value="YbaB-like_sf"/>
</dbReference>
<dbReference type="Gene3D" id="3.30.1310.10">
    <property type="entry name" value="Nucleoid-associated protein YbaB-like domain"/>
    <property type="match status" value="1"/>
</dbReference>
<dbReference type="PANTHER" id="PTHR33449:SF1">
    <property type="entry name" value="NUCLEOID-ASSOCIATED PROTEIN YBAB"/>
    <property type="match status" value="1"/>
</dbReference>
<keyword evidence="1 2" id="KW-0238">DNA-binding</keyword>
<accession>D5BTY6</accession>
<evidence type="ECO:0000256" key="2">
    <source>
        <dbReference type="HAMAP-Rule" id="MF_00274"/>
    </source>
</evidence>
<evidence type="ECO:0000256" key="1">
    <source>
        <dbReference type="ARBA" id="ARBA00023125"/>
    </source>
</evidence>
<keyword evidence="2" id="KW-0963">Cytoplasm</keyword>
<dbReference type="PANTHER" id="PTHR33449">
    <property type="entry name" value="NUCLEOID-ASSOCIATED PROTEIN YBAB"/>
    <property type="match status" value="1"/>
</dbReference>
<dbReference type="Pfam" id="PF02575">
    <property type="entry name" value="YbaB_DNA_bd"/>
    <property type="match status" value="1"/>
</dbReference>
<dbReference type="RefSeq" id="WP_013046360.1">
    <property type="nucleotide sequence ID" value="NC_014010.1"/>
</dbReference>
<comment type="subunit">
    <text evidence="2">Homodimer.</text>
</comment>
<comment type="subcellular location">
    <subcellularLocation>
        <location evidence="2">Cytoplasm</location>
        <location evidence="2">Nucleoid</location>
    </subcellularLocation>
</comment>
<name>D5BTY6_PUNMI</name>
<dbReference type="GO" id="GO:0043590">
    <property type="term" value="C:bacterial nucleoid"/>
    <property type="evidence" value="ECO:0007669"/>
    <property type="project" value="UniProtKB-UniRule"/>
</dbReference>
<organism evidence="4 5">
    <name type="scientific">Puniceispirillum marinum (strain IMCC1322)</name>
    <dbReference type="NCBI Taxonomy" id="488538"/>
    <lineage>
        <taxon>Bacteria</taxon>
        <taxon>Pseudomonadati</taxon>
        <taxon>Pseudomonadota</taxon>
        <taxon>Alphaproteobacteria</taxon>
        <taxon>Candidatus Puniceispirillales</taxon>
        <taxon>Candidatus Puniceispirillaceae</taxon>
        <taxon>Candidatus Puniceispirillum</taxon>
    </lineage>
</organism>
<dbReference type="HOGENOM" id="CLU_140930_0_0_5"/>
<sequence length="107" mass="11443">MRNMMGMMKKAQEVQSRMQSLQDDMANARFSASVASDAVTVTVNGKGHLQAVKIAPDALATNDSDMLEDLILLASNRACDEANKAMKAQMADITGGLDLPPGMNLPF</sequence>
<dbReference type="HAMAP" id="MF_00274">
    <property type="entry name" value="DNA_YbaB_EbfC"/>
    <property type="match status" value="1"/>
</dbReference>
<comment type="similarity">
    <text evidence="2">Belongs to the YbaB/EbfC family.</text>
</comment>
<reference evidence="4 5" key="1">
    <citation type="journal article" date="2010" name="J. Bacteriol.">
        <title>Complete genome sequence of "Candidatus Puniceispirillum marinum" IMCC1322, a representative of the SAR116 clade in the Alphaproteobacteria.</title>
        <authorList>
            <person name="Oh H.M."/>
            <person name="Kwon K.K."/>
            <person name="Kang I."/>
            <person name="Kang S.G."/>
            <person name="Lee J.H."/>
            <person name="Kim S.J."/>
            <person name="Cho J.C."/>
        </authorList>
    </citation>
    <scope>NUCLEOTIDE SEQUENCE [LARGE SCALE GENOMIC DNA]</scope>
    <source>
        <strain evidence="4 5">IMCC1322</strain>
    </source>
</reference>
<dbReference type="Proteomes" id="UP000007460">
    <property type="component" value="Chromosome"/>
</dbReference>
<proteinExistence type="inferred from homology"/>
<keyword evidence="5" id="KW-1185">Reference proteome</keyword>
<dbReference type="STRING" id="488538.SAR116_1490"/>
<dbReference type="OrthoDB" id="9803080at2"/>
<dbReference type="EMBL" id="CP001751">
    <property type="protein sequence ID" value="ADE39733.1"/>
    <property type="molecule type" value="Genomic_DNA"/>
</dbReference>
<dbReference type="GO" id="GO:0005829">
    <property type="term" value="C:cytosol"/>
    <property type="evidence" value="ECO:0007669"/>
    <property type="project" value="TreeGrafter"/>
</dbReference>
<evidence type="ECO:0000313" key="4">
    <source>
        <dbReference type="EMBL" id="ADE39733.1"/>
    </source>
</evidence>
<dbReference type="AlphaFoldDB" id="D5BTY6"/>
<comment type="function">
    <text evidence="2">Binds to DNA and alters its conformation. May be involved in regulation of gene expression, nucleoid organization and DNA protection.</text>
</comment>
<dbReference type="PIRSF" id="PIRSF004555">
    <property type="entry name" value="UCP004555"/>
    <property type="match status" value="1"/>
</dbReference>
<feature type="region of interest" description="Disordered" evidence="3">
    <location>
        <begin position="1"/>
        <end position="20"/>
    </location>
</feature>
<protein>
    <recommendedName>
        <fullName evidence="2">Nucleoid-associated protein SAR116_1490</fullName>
    </recommendedName>
</protein>
<dbReference type="InterPro" id="IPR004401">
    <property type="entry name" value="YbaB/EbfC"/>
</dbReference>
<dbReference type="GO" id="GO:0003677">
    <property type="term" value="F:DNA binding"/>
    <property type="evidence" value="ECO:0007669"/>
    <property type="project" value="UniProtKB-UniRule"/>
</dbReference>
<dbReference type="eggNOG" id="COG0718">
    <property type="taxonomic scope" value="Bacteria"/>
</dbReference>
<dbReference type="SUPFAM" id="SSF82607">
    <property type="entry name" value="YbaB-like"/>
    <property type="match status" value="1"/>
</dbReference>
<dbReference type="NCBIfam" id="TIGR00103">
    <property type="entry name" value="DNA_YbaB_EbfC"/>
    <property type="match status" value="1"/>
</dbReference>